<dbReference type="GO" id="GO:0046872">
    <property type="term" value="F:metal ion binding"/>
    <property type="evidence" value="ECO:0007669"/>
    <property type="project" value="InterPro"/>
</dbReference>
<dbReference type="FunFam" id="3.30.830.10:FF:000031">
    <property type="entry name" value="Putative zinc metalloprotease"/>
    <property type="match status" value="1"/>
</dbReference>
<organism evidence="2 3">
    <name type="scientific">Meganyctiphanes norvegica</name>
    <name type="common">Northern krill</name>
    <name type="synonym">Thysanopoda norvegica</name>
    <dbReference type="NCBI Taxonomy" id="48144"/>
    <lineage>
        <taxon>Eukaryota</taxon>
        <taxon>Metazoa</taxon>
        <taxon>Ecdysozoa</taxon>
        <taxon>Arthropoda</taxon>
        <taxon>Crustacea</taxon>
        <taxon>Multicrustacea</taxon>
        <taxon>Malacostraca</taxon>
        <taxon>Eumalacostraca</taxon>
        <taxon>Eucarida</taxon>
        <taxon>Euphausiacea</taxon>
        <taxon>Euphausiidae</taxon>
        <taxon>Meganyctiphanes</taxon>
    </lineage>
</organism>
<dbReference type="SUPFAM" id="SSF63411">
    <property type="entry name" value="LuxS/MPP-like metallohydrolase"/>
    <property type="match status" value="3"/>
</dbReference>
<accession>A0AAV2S501</accession>
<dbReference type="Gene3D" id="3.30.830.10">
    <property type="entry name" value="Metalloenzyme, LuxS/M16 peptidase-like"/>
    <property type="match status" value="3"/>
</dbReference>
<feature type="coiled-coil region" evidence="1">
    <location>
        <begin position="468"/>
        <end position="507"/>
    </location>
</feature>
<evidence type="ECO:0000313" key="3">
    <source>
        <dbReference type="Proteomes" id="UP001497623"/>
    </source>
</evidence>
<keyword evidence="3" id="KW-1185">Reference proteome</keyword>
<dbReference type="AlphaFoldDB" id="A0AAV2S501"/>
<feature type="non-terminal residue" evidence="2">
    <location>
        <position position="1039"/>
    </location>
</feature>
<dbReference type="InterPro" id="IPR011249">
    <property type="entry name" value="Metalloenz_LuxS/M16"/>
</dbReference>
<comment type="caution">
    <text evidence="2">The sequence shown here is derived from an EMBL/GenBank/DDBJ whole genome shotgun (WGS) entry which is preliminary data.</text>
</comment>
<name>A0AAV2S501_MEGNR</name>
<dbReference type="EMBL" id="CAXKWB010047341">
    <property type="protein sequence ID" value="CAL4165213.1"/>
    <property type="molecule type" value="Genomic_DNA"/>
</dbReference>
<dbReference type="PANTHER" id="PTHR43016">
    <property type="entry name" value="PRESEQUENCE PROTEASE"/>
    <property type="match status" value="1"/>
</dbReference>
<evidence type="ECO:0000313" key="2">
    <source>
        <dbReference type="EMBL" id="CAL4165213.1"/>
    </source>
</evidence>
<dbReference type="Proteomes" id="UP001497623">
    <property type="component" value="Unassembled WGS sequence"/>
</dbReference>
<evidence type="ECO:0000256" key="1">
    <source>
        <dbReference type="SAM" id="Coils"/>
    </source>
</evidence>
<proteinExistence type="predicted"/>
<gene>
    <name evidence="2" type="ORF">MNOR_LOCUS33231</name>
</gene>
<dbReference type="PANTHER" id="PTHR43016:SF16">
    <property type="entry name" value="METALLOPROTEASE, PUTATIVE (AFU_ORTHOLOGUE AFUA_4G07610)-RELATED"/>
    <property type="match status" value="1"/>
</dbReference>
<sequence>MQGVTSEFLEYQYAILWGSTYTERIGTKLTTVARRFNILPPLAKATVVSLVPIRSVESNIAARVRGPTWPAYFNGRRGSAEALGQPSEEVTVTTKGIISLAANGQLISCQGDRRHTWAYVAKKIPTVKIPPSDTFIGAVWYHINEIQSPLAATETTTVIFKKISGEMNAQQRADSIAHFCAIYHKGLRGEARSYGLCMALGLIHGTKQHKMTEPLFHYHSQTKRPRNVKFVLTFELTSSEIFGINERKKGDRGEFARPWSSAVPPLTASVDELIEYPSDSEETGLVMVAWRGPSAVENYEKLNSMAVLMEYLTHSSISPLPKAFVEIEDPFASKISHSCYENRESSCYFKFRGVPTDKVDQVKPRLMETLDKLKNGEQEFDMVVMKDILSNLILKQDSRLETSPHDTIADAVIGDILYGNTCQDLEIRMNKKQMYEKLLKQPVKYWTGLIEMYFLNAPSVLIRGVPSIAEAERLEQAETERLEARKKELGEEGLKELEDKVNQAKETNEIPPPSDMLSSVPVPGVEKINFHSLRAYDNHVNLVAPTLPTTNVNDAEEVTTVLDLSHLPFNFQLDDLHSNFVEMAAILDTSSLNENERSYLPLLLHLFFESPIQRGSKLIPYEEIVQDLSAQTLAHDTLMGLDLAGDSTSCGPYCTNAAVDLKVEMKQYEQGITWMKEILFNTKFQCERIRIQTNKILNDLSDQKRRGSALLKLMYNDVTFKKNTNPNQINILRQQKFLTNMLERLNSEPTKVTKELEDIRCKITKPGGITIHMATNVKKLSSLIDPIQPWVNFLKSDEFPKEKILSVIPDSSLRSHEVLNNLTGYLTGVASVDSGYLLQTTACITEHTHWDIPALMTAIQYLTQLEGPMWREIRGKGLSYSYSIVLNPTEGTLNLNLKRSSQLTQAYTEALNILNCHINQSDCWDMNLLESARSSLIYEVIEREAVVSDVMQQSVLAYFRRVPHSYNRDLLARIASVSLEDVQRVTKQYMKPLTIPNLSSIVIVTHPLKVQETASQLNKMGHNLQIIESLEDTLSGPRI</sequence>
<reference evidence="2 3" key="1">
    <citation type="submission" date="2024-05" db="EMBL/GenBank/DDBJ databases">
        <authorList>
            <person name="Wallberg A."/>
        </authorList>
    </citation>
    <scope>NUCLEOTIDE SEQUENCE [LARGE SCALE GENOMIC DNA]</scope>
</reference>
<keyword evidence="1" id="KW-0175">Coiled coil</keyword>
<protein>
    <submittedName>
        <fullName evidence="2">Uncharacterized protein</fullName>
    </submittedName>
</protein>